<protein>
    <submittedName>
        <fullName evidence="1">Uncharacterized protein</fullName>
    </submittedName>
</protein>
<proteinExistence type="predicted"/>
<accession>A0ACC2ATH1</accession>
<reference evidence="2" key="1">
    <citation type="journal article" date="2024" name="Proc. Natl. Acad. Sci. U.S.A.">
        <title>Extraordinary preservation of gene collinearity over three hundred million years revealed in homosporous lycophytes.</title>
        <authorList>
            <person name="Li C."/>
            <person name="Wickell D."/>
            <person name="Kuo L.Y."/>
            <person name="Chen X."/>
            <person name="Nie B."/>
            <person name="Liao X."/>
            <person name="Peng D."/>
            <person name="Ji J."/>
            <person name="Jenkins J."/>
            <person name="Williams M."/>
            <person name="Shu S."/>
            <person name="Plott C."/>
            <person name="Barry K."/>
            <person name="Rajasekar S."/>
            <person name="Grimwood J."/>
            <person name="Han X."/>
            <person name="Sun S."/>
            <person name="Hou Z."/>
            <person name="He W."/>
            <person name="Dai G."/>
            <person name="Sun C."/>
            <person name="Schmutz J."/>
            <person name="Leebens-Mack J.H."/>
            <person name="Li F.W."/>
            <person name="Wang L."/>
        </authorList>
    </citation>
    <scope>NUCLEOTIDE SEQUENCE [LARGE SCALE GENOMIC DNA]</scope>
    <source>
        <strain evidence="2">cv. PW_Plant_1</strain>
    </source>
</reference>
<comment type="caution">
    <text evidence="1">The sequence shown here is derived from an EMBL/GenBank/DDBJ whole genome shotgun (WGS) entry which is preliminary data.</text>
</comment>
<dbReference type="Proteomes" id="UP001162992">
    <property type="component" value="Chromosome 19"/>
</dbReference>
<sequence>MFEAHVLYLLRQYLGEYVRGLSAEALKISVWKGDVILKDLQLKAEALNALRLPITVRAGFLGSVTLKVPWNRLGKDPVIVLLDRIFILAEPLQDDLLFSEDKKTWLDAKRRQIEEAELAMLEAKDKRSSLKETSPETSSWLGSLIATIVGNLKISVTNLHIRYEDTVSNPNHPFCSGITLGKLAAVTIDEKGMETFVTSGALDRLRKSLQLQHFAVYHDSDTHPWMLKKSWGEMTPEEWSEIFESGVHSAADEVSLDGADKHQYLLQPVGGTMKYHRCGKHEKRDPEHPFQKASLVLDQVSLTISEAQYRDGLKLLEGVSSYRTRIEFSRLRPQVSVANGPQLWWLYACQAVLQQQSRMWYRLSWEKVSRYCHLRRRYVQLYASSLQQGSKIDNPEIQDIDEELSLEVILLWRLLAHAKVESSKVKEAALAREVARKSSWWSFGRGPVGTGVSSDNSSLKEVTGQPASGHFTKEEWSKLNELLSYQPGQESPLSSGQEAPNMLQTALDVTIQHSAASIINSKGLEVLCGSFENLQIALDVYPKSLICNVKLQFYGLSAPEGSLIESVSREGREDALLTTFFHNPLEENLDWKLSLTMSACHVTVWRSSFDRFLEFLRTGQALSPSVALETAAVLQSKLEEVTRKAQEQLQLVLKQQKRFSVDLDVDAPKLRIPTFTSNEGGQEMQLVLDLGHFKLHTSPDKDPLEDTINMESLYSRLHISGSDISAFFVDGGFDWSKYSCLASPMFQLHGADPLDGAYQVGSATCAVFPILDRCGMHVILDQTRVQHPDYPSTRVSIEVPRLSFYFSPVRYLGLLRLLAAVEKVHEDSEVDVVKVSAWHQADFFGDARVLNWGGIGNTVAEWQPCWASLAGSYLYILDSEGALSYSRCCSMNNKQVLEIPSENIGGSDFVIALCNRGMDLQKAIESSNTIVMQLRNAETKAAWIKYLTLAIYKASAPVSVSLPTELNVVESINDNQPLPADPSKQLDLFITGSLKELQVFLCGTTMANGSLDNEVPILELQASGGQVDYLQRPFDMSMGIRLHALKVKDRLQGSVSSCQYIACSVLSSSEELEARKHLTPSSSENLDEESELFRDALSDFNAGSSEINPLGLDSSSSSSQTDGVSRRKPSVLRLDPTYLVKAGRMTDFIFEDLEEEALDFVSVLLFIRQSGSPDYDGTDTQMSINMATLDFFCNRPTVVALINFGTDISRIMEAQDALDPPVKSQSAEVTSPDEGSDSSERSIVKGLLGKGKSRIVFRLRMALKSARIYLNQEDGSQLAMLAQDKFHMDLKVYPGSFSISGTLGNLRVCDMLLGPNHHWGWLCDIRDPGCGSLVKLDFHSYNKEDDDYQGYDYSLFGKLSAVRIVFLYRFIQEVIAYFGALATPQVQEVITVVDNVGGIERMIPQADMDGAPAIKLNVSLDTPIIIVPRKSSSKEFMQLDLGRLEVYNIFEWHGGRRNEPSAIHLDVLSVEITGINMFVGIEGKLGKAMIQEASGVHIKVSRPLRDLFKQMPEVQVDVQVESLRGIMSDKEYLVITDCAATNVGEPAKFPPNFRDDHSSEPEDLEFSVVKHQEPEREEATSHKSNSEEQAFSTWTKVWVTVDVKHSELELCTGDRDLSLARVQIQGLWLGYRNTSTDEMDLYITVPKLSIFDERAGTKPEMQLMLGSVTDVENCVSENTAEVQTSIQSDSDVNLTMLVMDLRMKPDSQAFVIRIQRPRLLVVVDFILSVAQFFVPSLSTLTGQDSANIRKDPIVACDYIRLTASDYQQKENVVTLSSDCQLIADAHDVDEFIYDGCGSSLYLNLKDYVPYSISQPLIVVGCGKNLRFKNIHIKNGLRINECISLASNSSYSISPEDGVIISNLREDALRLDADEALGDSVGASPSGQVTTGGQKTENTDLNLVLDIQVVAPEFTFYDSTKWPSKNSSPQERLLRAKFDFNFMLALKGNDRWIKAFLKGLNVEAGSGLAVVDPLDVSGEYVCAHDKTNFYATVTEISIRLSLNVLRLMMRLQADIASKFQIGGVNALSQCTHFDRIWIDHSGNPLQQVAIWRPRAPPGFVILSDCATSGAAPPSQAVMAVSNSYFRVKKPVSFQLIWCSWGKSDGLRETSPKESSIDIDVENVCSIWLPIAPPGYVSVGCVAERGRSPPLLSVVHCIRSDLVTSASVTDCIFYVPPDERKYKQGCSIWRVENAVGSFFAHFSVNLPSQQYLCDLREVLLQTLNVVRNDEDKIYPEIESLPIGRSKRLDSGNSLTRSERSGSIISKCGRNLTTTAQFERLWWDKGSESRQAISLWRPLPPPGYAIIGDILVEGLEPPGVGVVLHDDDSGRLTKPVSFEKHLQISGKGLEDLYIWSPVAPPGFVALGCVATKSQDIPSPHLVRCVRTNLVMQVNLSKRPLWSYIGSRGNDSCSLWRVENQFNTFIARSDLKRPPGKIAFGLAETGKPKLRGNLSAEVKIKRLSVSILDDLSGMMIPLLDTTVTDINLAAHGRPEALNVVAVCSMAASTFNTQLEAWEPLIEPFEGIVKYEYNDVNSETALKVRRGVRITTANIVNMNITCAGIEALVGALLAWQKRSEVEEQAQIAIQMEENDYKDPAGAEPGAALEHDDLEKMIIYNNLYCDLFLRTFSSDYEKVEVLSSGKSSLVDLPPLKYPIKLTRPLERRSPFHFVVVHISEAKNLALRDDICNQEILCALRMVNSKDLSEDQKALLQSARSRAVKPCTLSGKKHVSEVSAKWNEAFIFEVPPQSDSLRSSMQTDCLWPIVAAYQQATLGRT</sequence>
<evidence type="ECO:0000313" key="1">
    <source>
        <dbReference type="EMBL" id="KAJ7520821.1"/>
    </source>
</evidence>
<gene>
    <name evidence="1" type="ORF">O6H91_19G024000</name>
</gene>
<keyword evidence="2" id="KW-1185">Reference proteome</keyword>
<organism evidence="1 2">
    <name type="scientific">Diphasiastrum complanatum</name>
    <name type="common">Issler's clubmoss</name>
    <name type="synonym">Lycopodium complanatum</name>
    <dbReference type="NCBI Taxonomy" id="34168"/>
    <lineage>
        <taxon>Eukaryota</taxon>
        <taxon>Viridiplantae</taxon>
        <taxon>Streptophyta</taxon>
        <taxon>Embryophyta</taxon>
        <taxon>Tracheophyta</taxon>
        <taxon>Lycopodiopsida</taxon>
        <taxon>Lycopodiales</taxon>
        <taxon>Lycopodiaceae</taxon>
        <taxon>Lycopodioideae</taxon>
        <taxon>Diphasiastrum</taxon>
    </lineage>
</organism>
<evidence type="ECO:0000313" key="2">
    <source>
        <dbReference type="Proteomes" id="UP001162992"/>
    </source>
</evidence>
<name>A0ACC2ATH1_DIPCM</name>
<dbReference type="EMBL" id="CM055110">
    <property type="protein sequence ID" value="KAJ7520821.1"/>
    <property type="molecule type" value="Genomic_DNA"/>
</dbReference>